<keyword evidence="1" id="KW-0812">Transmembrane</keyword>
<keyword evidence="1" id="KW-1133">Transmembrane helix</keyword>
<gene>
    <name evidence="2" type="ORF">J4573_07430</name>
</gene>
<dbReference type="AlphaFoldDB" id="A0A939T5B7"/>
<proteinExistence type="predicted"/>
<protein>
    <submittedName>
        <fullName evidence="2">CU044_5270 family protein</fullName>
    </submittedName>
</protein>
<name>A0A939T5B7_9ACTN</name>
<sequence length="372" mass="41166">MDDDLTRIGALLAPERSPSLVVTEQARRRLLEVAGRRRPSLPRLRGLPGRLIVAVGTAAGLVAAGFGFHAWETRPLYRPEPLAGQDGPAASFLLAAADGKARHSTSGRFWYVHTVRGTTSVVKSPRRPNVRYTVEVSRDAYELAGEGGGDDWDGDEIKVRPAGPSDKAEWTADWAPDASELGVEPPVEQELTPGTDEGAMFDIGVPEVAQLPADPSELRAWILNYATKFDHKRLHDPDLYLFVNAPIIITDLPVPDRLRIATYRILASLKNVRMVDATDAEGRRGRAVAMRQTSRDYGTIEWQLFIDPSTGRLTARQGVLVTPGRKNAGLRPGTRQYFELVKTADWSNASRQQLAPRWVWDKSWEPPEPPDE</sequence>
<comment type="caution">
    <text evidence="2">The sequence shown here is derived from an EMBL/GenBank/DDBJ whole genome shotgun (WGS) entry which is preliminary data.</text>
</comment>
<reference evidence="2" key="1">
    <citation type="submission" date="2021-03" db="EMBL/GenBank/DDBJ databases">
        <authorList>
            <person name="Kanchanasin P."/>
            <person name="Saeng-In P."/>
            <person name="Phongsopitanun W."/>
            <person name="Yuki M."/>
            <person name="Kudo T."/>
            <person name="Ohkuma M."/>
            <person name="Tanasupawat S."/>
        </authorList>
    </citation>
    <scope>NUCLEOTIDE SEQUENCE</scope>
    <source>
        <strain evidence="2">GKU 128</strain>
    </source>
</reference>
<accession>A0A939T5B7</accession>
<dbReference type="EMBL" id="JAGEOJ010000003">
    <property type="protein sequence ID" value="MBO2446917.1"/>
    <property type="molecule type" value="Genomic_DNA"/>
</dbReference>
<evidence type="ECO:0000313" key="3">
    <source>
        <dbReference type="Proteomes" id="UP000669179"/>
    </source>
</evidence>
<dbReference type="InterPro" id="IPR047789">
    <property type="entry name" value="CU044_5270-like"/>
</dbReference>
<dbReference type="NCBIfam" id="NF038083">
    <property type="entry name" value="CU044_5270_fam"/>
    <property type="match status" value="1"/>
</dbReference>
<keyword evidence="1" id="KW-0472">Membrane</keyword>
<dbReference type="RefSeq" id="WP_208254539.1">
    <property type="nucleotide sequence ID" value="NZ_JAGEOJ010000003.1"/>
</dbReference>
<feature type="transmembrane region" description="Helical" evidence="1">
    <location>
        <begin position="51"/>
        <end position="71"/>
    </location>
</feature>
<evidence type="ECO:0000313" key="2">
    <source>
        <dbReference type="EMBL" id="MBO2446917.1"/>
    </source>
</evidence>
<organism evidence="2 3">
    <name type="scientific">Actinomadura barringtoniae</name>
    <dbReference type="NCBI Taxonomy" id="1427535"/>
    <lineage>
        <taxon>Bacteria</taxon>
        <taxon>Bacillati</taxon>
        <taxon>Actinomycetota</taxon>
        <taxon>Actinomycetes</taxon>
        <taxon>Streptosporangiales</taxon>
        <taxon>Thermomonosporaceae</taxon>
        <taxon>Actinomadura</taxon>
    </lineage>
</organism>
<dbReference type="Proteomes" id="UP000669179">
    <property type="component" value="Unassembled WGS sequence"/>
</dbReference>
<evidence type="ECO:0000256" key="1">
    <source>
        <dbReference type="SAM" id="Phobius"/>
    </source>
</evidence>
<keyword evidence="3" id="KW-1185">Reference proteome</keyword>